<reference evidence="2 3" key="1">
    <citation type="submission" date="2016-04" db="EMBL/GenBank/DDBJ databases">
        <title>The complete genome sequence of Erythrobacter atlanticus s21-N3.</title>
        <authorList>
            <person name="Wang W."/>
            <person name="Wang L."/>
            <person name="Zhuang L."/>
            <person name="Shao Z."/>
        </authorList>
    </citation>
    <scope>NUCLEOTIDE SEQUENCE [LARGE SCALE GENOMIC DNA]</scope>
    <source>
        <strain evidence="3">s21-N3</strain>
        <plasmid evidence="3">Plasmid</plasmid>
    </source>
</reference>
<protein>
    <submittedName>
        <fullName evidence="2">Uncharacterized protein</fullName>
    </submittedName>
</protein>
<dbReference type="KEGG" id="ery:CP97_15070"/>
<evidence type="ECO:0000313" key="3">
    <source>
        <dbReference type="Proteomes" id="UP000059113"/>
    </source>
</evidence>
<dbReference type="AlphaFoldDB" id="A0A168M6C2"/>
<feature type="region of interest" description="Disordered" evidence="1">
    <location>
        <begin position="1"/>
        <end position="41"/>
    </location>
</feature>
<organism evidence="2 3">
    <name type="scientific">Aurantiacibacter atlanticus</name>
    <dbReference type="NCBI Taxonomy" id="1648404"/>
    <lineage>
        <taxon>Bacteria</taxon>
        <taxon>Pseudomonadati</taxon>
        <taxon>Pseudomonadota</taxon>
        <taxon>Alphaproteobacteria</taxon>
        <taxon>Sphingomonadales</taxon>
        <taxon>Erythrobacteraceae</taxon>
        <taxon>Aurantiacibacter</taxon>
    </lineage>
</organism>
<dbReference type="EMBL" id="CP015441">
    <property type="protein sequence ID" value="ANC50761.1"/>
    <property type="molecule type" value="Genomic_DNA"/>
</dbReference>
<proteinExistence type="predicted"/>
<sequence length="62" mass="6784">MFVSEPERCGRGQPFEREGLIPEEGDDIRSGLSLRGGGTDMTRLGRRHLHVGKLGGEQNGSF</sequence>
<dbReference type="Proteomes" id="UP000059113">
    <property type="component" value="Plasmid"/>
</dbReference>
<evidence type="ECO:0000256" key="1">
    <source>
        <dbReference type="SAM" id="MobiDB-lite"/>
    </source>
</evidence>
<dbReference type="RefSeq" id="WP_063612690.1">
    <property type="nucleotide sequence ID" value="NZ_CP015441.1"/>
</dbReference>
<evidence type="ECO:0000313" key="2">
    <source>
        <dbReference type="EMBL" id="ANC50761.1"/>
    </source>
</evidence>
<geneLocation type="plasmid" evidence="3"/>
<keyword evidence="2" id="KW-0614">Plasmid</keyword>
<gene>
    <name evidence="2" type="ORF">CP97_15070</name>
</gene>
<keyword evidence="3" id="KW-1185">Reference proteome</keyword>
<feature type="compositionally biased region" description="Basic and acidic residues" evidence="1">
    <location>
        <begin position="1"/>
        <end position="20"/>
    </location>
</feature>
<accession>A0A168M6C2</accession>
<name>A0A168M6C2_9SPHN</name>